<evidence type="ECO:0000256" key="1">
    <source>
        <dbReference type="SAM" id="Phobius"/>
    </source>
</evidence>
<protein>
    <submittedName>
        <fullName evidence="2">Putative membrane protein</fullName>
    </submittedName>
</protein>
<name>A0A7W8AAY3_9ACTN</name>
<dbReference type="InterPro" id="IPR013901">
    <property type="entry name" value="Anthrone_oxy"/>
</dbReference>
<keyword evidence="1" id="KW-0472">Membrane</keyword>
<comment type="caution">
    <text evidence="2">The sequence shown here is derived from an EMBL/GenBank/DDBJ whole genome shotgun (WGS) entry which is preliminary data.</text>
</comment>
<reference evidence="2 3" key="1">
    <citation type="submission" date="2020-08" db="EMBL/GenBank/DDBJ databases">
        <title>Genomic Encyclopedia of Type Strains, Phase IV (KMG-IV): sequencing the most valuable type-strain genomes for metagenomic binning, comparative biology and taxonomic classification.</title>
        <authorList>
            <person name="Goeker M."/>
        </authorList>
    </citation>
    <scope>NUCLEOTIDE SEQUENCE [LARGE SCALE GENOMIC DNA]</scope>
    <source>
        <strain evidence="2 3">DSM 45385</strain>
    </source>
</reference>
<dbReference type="Pfam" id="PF08592">
    <property type="entry name" value="Anthrone_oxy"/>
    <property type="match status" value="1"/>
</dbReference>
<feature type="transmembrane region" description="Helical" evidence="1">
    <location>
        <begin position="77"/>
        <end position="97"/>
    </location>
</feature>
<dbReference type="AlphaFoldDB" id="A0A7W8AAY3"/>
<dbReference type="EMBL" id="JACHIN010000013">
    <property type="protein sequence ID" value="MBB5082309.1"/>
    <property type="molecule type" value="Genomic_DNA"/>
</dbReference>
<feature type="transmembrane region" description="Helical" evidence="1">
    <location>
        <begin position="135"/>
        <end position="152"/>
    </location>
</feature>
<keyword evidence="1" id="KW-1133">Transmembrane helix</keyword>
<feature type="transmembrane region" description="Helical" evidence="1">
    <location>
        <begin position="6"/>
        <end position="32"/>
    </location>
</feature>
<evidence type="ECO:0000313" key="2">
    <source>
        <dbReference type="EMBL" id="MBB5082309.1"/>
    </source>
</evidence>
<organism evidence="2 3">
    <name type="scientific">Nonomuraea endophytica</name>
    <dbReference type="NCBI Taxonomy" id="714136"/>
    <lineage>
        <taxon>Bacteria</taxon>
        <taxon>Bacillati</taxon>
        <taxon>Actinomycetota</taxon>
        <taxon>Actinomycetes</taxon>
        <taxon>Streptosporangiales</taxon>
        <taxon>Streptosporangiaceae</taxon>
        <taxon>Nonomuraea</taxon>
    </lineage>
</organism>
<gene>
    <name evidence="2" type="ORF">HNR40_007804</name>
</gene>
<evidence type="ECO:0000313" key="3">
    <source>
        <dbReference type="Proteomes" id="UP000568380"/>
    </source>
</evidence>
<dbReference type="RefSeq" id="WP_184970431.1">
    <property type="nucleotide sequence ID" value="NZ_JACHIN010000013.1"/>
</dbReference>
<sequence length="153" mass="16225">MTEVALPLALLANGLAAGVLMATVLGVVPFYMTLTAGDYVRAHAFAVGRYDPFQPACLVVTLLADVLVAAVEPRWAGRLLCAAAALAAGSVVAISLTRNVPMNRWVKAQDPDALPPGWDMDAFRRRWARWNKTRTGLAVLALTLNTGAAVALL</sequence>
<proteinExistence type="predicted"/>
<dbReference type="Proteomes" id="UP000568380">
    <property type="component" value="Unassembled WGS sequence"/>
</dbReference>
<keyword evidence="1" id="KW-0812">Transmembrane</keyword>
<keyword evidence="3" id="KW-1185">Reference proteome</keyword>
<accession>A0A7W8AAY3</accession>